<dbReference type="SMART" id="SM00955">
    <property type="entry name" value="RNB"/>
    <property type="match status" value="1"/>
</dbReference>
<dbReference type="Pfam" id="PF17215">
    <property type="entry name" value="Rrp44_S1"/>
    <property type="match status" value="1"/>
</dbReference>
<keyword evidence="29" id="KW-1185">Reference proteome</keyword>
<evidence type="ECO:0000256" key="4">
    <source>
        <dbReference type="ARBA" id="ARBA00004604"/>
    </source>
</evidence>
<dbReference type="EMBL" id="PZQS01000012">
    <property type="protein sequence ID" value="PVD20715.1"/>
    <property type="molecule type" value="Genomic_DNA"/>
</dbReference>
<keyword evidence="13" id="KW-0271">Exosome</keyword>
<keyword evidence="12" id="KW-0378">Hydrolase</keyword>
<dbReference type="InterPro" id="IPR033771">
    <property type="entry name" value="Rrp44_CSD1"/>
</dbReference>
<dbReference type="STRING" id="400727.A0A2T7NHT3"/>
<dbReference type="CDD" id="cd09862">
    <property type="entry name" value="PIN_Rrp44-like"/>
    <property type="match status" value="1"/>
</dbReference>
<comment type="cofactor">
    <cofactor evidence="1">
        <name>Mn(2+)</name>
        <dbReference type="ChEBI" id="CHEBI:29035"/>
    </cofactor>
</comment>
<dbReference type="OrthoDB" id="372421at2759"/>
<dbReference type="GO" id="GO:0004519">
    <property type="term" value="F:endonuclease activity"/>
    <property type="evidence" value="ECO:0007669"/>
    <property type="project" value="UniProtKB-KW"/>
</dbReference>
<dbReference type="Gene3D" id="2.40.50.700">
    <property type="match status" value="1"/>
</dbReference>
<dbReference type="Pfam" id="PF00773">
    <property type="entry name" value="RNB"/>
    <property type="match status" value="1"/>
</dbReference>
<evidence type="ECO:0000256" key="22">
    <source>
        <dbReference type="ARBA" id="ARBA00077221"/>
    </source>
</evidence>
<keyword evidence="11" id="KW-0255">Endonuclease</keyword>
<evidence type="ECO:0000259" key="26">
    <source>
        <dbReference type="SMART" id="SM00670"/>
    </source>
</evidence>
<dbReference type="PROSITE" id="PS01175">
    <property type="entry name" value="RIBONUCLEASE_II"/>
    <property type="match status" value="1"/>
</dbReference>
<dbReference type="SMART" id="SM00670">
    <property type="entry name" value="PINc"/>
    <property type="match status" value="1"/>
</dbReference>
<dbReference type="Gene3D" id="3.40.50.1010">
    <property type="entry name" value="5'-nuclease"/>
    <property type="match status" value="1"/>
</dbReference>
<dbReference type="Gene3D" id="2.40.50.690">
    <property type="match status" value="1"/>
</dbReference>
<evidence type="ECO:0000256" key="8">
    <source>
        <dbReference type="ARBA" id="ARBA00022552"/>
    </source>
</evidence>
<evidence type="ECO:0000256" key="15">
    <source>
        <dbReference type="ARBA" id="ARBA00022842"/>
    </source>
</evidence>
<keyword evidence="17" id="KW-0007">Acetylation</keyword>
<dbReference type="FunFam" id="2.40.50.690:FF:000002">
    <property type="entry name" value="exosome complex exonuclease RRP44 isoform X1"/>
    <property type="match status" value="1"/>
</dbReference>
<dbReference type="Pfam" id="PF13638">
    <property type="entry name" value="PIN_4"/>
    <property type="match status" value="1"/>
</dbReference>
<comment type="caution">
    <text evidence="28">The sequence shown here is derived from an EMBL/GenBank/DDBJ whole genome shotgun (WGS) entry which is preliminary data.</text>
</comment>
<dbReference type="GO" id="GO:0000175">
    <property type="term" value="F:3'-5'-RNA exonuclease activity"/>
    <property type="evidence" value="ECO:0007669"/>
    <property type="project" value="TreeGrafter"/>
</dbReference>
<dbReference type="PANTHER" id="PTHR23355">
    <property type="entry name" value="RIBONUCLEASE"/>
    <property type="match status" value="1"/>
</dbReference>
<evidence type="ECO:0000256" key="18">
    <source>
        <dbReference type="ARBA" id="ARBA00023211"/>
    </source>
</evidence>
<keyword evidence="15" id="KW-0460">Magnesium</keyword>
<evidence type="ECO:0000256" key="23">
    <source>
        <dbReference type="ARBA" id="ARBA00077930"/>
    </source>
</evidence>
<dbReference type="GO" id="GO:0071031">
    <property type="term" value="P:nuclear mRNA surveillance of mRNA 3'-end processing"/>
    <property type="evidence" value="ECO:0007669"/>
    <property type="project" value="TreeGrafter"/>
</dbReference>
<keyword evidence="9" id="KW-0597">Phosphoprotein</keyword>
<evidence type="ECO:0000256" key="11">
    <source>
        <dbReference type="ARBA" id="ARBA00022759"/>
    </source>
</evidence>
<dbReference type="FunFam" id="3.40.50.1010:FF:000010">
    <property type="entry name" value="Exosome complex exonuclease DIS3"/>
    <property type="match status" value="1"/>
</dbReference>
<dbReference type="GO" id="GO:0071034">
    <property type="term" value="P:CUT catabolic process"/>
    <property type="evidence" value="ECO:0007669"/>
    <property type="project" value="UniProtKB-ARBA"/>
</dbReference>
<evidence type="ECO:0000256" key="16">
    <source>
        <dbReference type="ARBA" id="ARBA00022884"/>
    </source>
</evidence>
<evidence type="ECO:0000313" key="29">
    <source>
        <dbReference type="Proteomes" id="UP000245119"/>
    </source>
</evidence>
<feature type="region of interest" description="Disordered" evidence="25">
    <location>
        <begin position="889"/>
        <end position="909"/>
    </location>
</feature>
<dbReference type="GO" id="GO:0005730">
    <property type="term" value="C:nucleolus"/>
    <property type="evidence" value="ECO:0007669"/>
    <property type="project" value="UniProtKB-SubCell"/>
</dbReference>
<keyword evidence="7" id="KW-0963">Cytoplasm</keyword>
<dbReference type="InterPro" id="IPR033770">
    <property type="entry name" value="RRP44_S1"/>
</dbReference>
<evidence type="ECO:0000256" key="2">
    <source>
        <dbReference type="ARBA" id="ARBA00001946"/>
    </source>
</evidence>
<proteinExistence type="inferred from homology"/>
<dbReference type="InterPro" id="IPR050180">
    <property type="entry name" value="RNR_Ribonuclease"/>
</dbReference>
<dbReference type="Pfam" id="PF17216">
    <property type="entry name" value="Rrp44_CSD1"/>
    <property type="match status" value="1"/>
</dbReference>
<protein>
    <recommendedName>
        <fullName evidence="21">Exosome complex exonuclease RRP44</fullName>
    </recommendedName>
    <alternativeName>
        <fullName evidence="22">Protein DIS3 homolog</fullName>
    </alternativeName>
    <alternativeName>
        <fullName evidence="23">Ribosomal RNA-processing protein 44</fullName>
    </alternativeName>
</protein>
<comment type="subunit">
    <text evidence="20">Component of the RNA exosome complex; within the complex interacts with EXOSC4, EXOSC7 and EXOSC9 of the exosome core complex (Exo-9). The catalytically inactive RNA exosome core complex (Exo-9) associates with the catalytic subunit EXOSC10/RRP6. Exo-9 may associate with DIS3 to form the nucleolar exosome complex, or DIS3L to form the cytoplasmic exosome complex. Exo-9 is formed by a hexameric base ring consisting of the heterodimers EXOSC4-EXOSC9, EXOSC5-EXOSC8 and EXOSC6-EXOSC7, and a cap ring consisting of EXOSC1, EXOSC2 and EXOSC3; DIS3 associates with the base ring of Exo-9. The RNA exosome complex associates with cofactors C1D/RRP47, MPHOSPH6/MPP6 and MTREX/MTR4. Interacts with DHX34; the interaction is RNA-independent.</text>
</comment>
<dbReference type="InterPro" id="IPR022966">
    <property type="entry name" value="RNase_II/R_CS"/>
</dbReference>
<dbReference type="Pfam" id="PF17849">
    <property type="entry name" value="OB_Dis3"/>
    <property type="match status" value="1"/>
</dbReference>
<dbReference type="Proteomes" id="UP000245119">
    <property type="component" value="Linkage Group LG12"/>
</dbReference>
<evidence type="ECO:0000256" key="21">
    <source>
        <dbReference type="ARBA" id="ARBA00074777"/>
    </source>
</evidence>
<dbReference type="GO" id="GO:0005654">
    <property type="term" value="C:nucleoplasm"/>
    <property type="evidence" value="ECO:0007669"/>
    <property type="project" value="UniProtKB-SubCell"/>
</dbReference>
<evidence type="ECO:0000256" key="17">
    <source>
        <dbReference type="ARBA" id="ARBA00022990"/>
    </source>
</evidence>
<dbReference type="PANTHER" id="PTHR23355:SF35">
    <property type="entry name" value="EXOSOME COMPLEX EXONUCLEASE RRP44"/>
    <property type="match status" value="1"/>
</dbReference>
<dbReference type="GO" id="GO:0000176">
    <property type="term" value="C:nuclear exosome (RNase complex)"/>
    <property type="evidence" value="ECO:0007669"/>
    <property type="project" value="UniProtKB-ARBA"/>
</dbReference>
<comment type="similarity">
    <text evidence="6 24">Belongs to the RNR ribonuclease family.</text>
</comment>
<evidence type="ECO:0000256" key="9">
    <source>
        <dbReference type="ARBA" id="ARBA00022553"/>
    </source>
</evidence>
<feature type="domain" description="RNB" evidence="27">
    <location>
        <begin position="416"/>
        <end position="748"/>
    </location>
</feature>
<organism evidence="28 29">
    <name type="scientific">Pomacea canaliculata</name>
    <name type="common">Golden apple snail</name>
    <dbReference type="NCBI Taxonomy" id="400727"/>
    <lineage>
        <taxon>Eukaryota</taxon>
        <taxon>Metazoa</taxon>
        <taxon>Spiralia</taxon>
        <taxon>Lophotrochozoa</taxon>
        <taxon>Mollusca</taxon>
        <taxon>Gastropoda</taxon>
        <taxon>Caenogastropoda</taxon>
        <taxon>Architaenioglossa</taxon>
        <taxon>Ampullarioidea</taxon>
        <taxon>Ampullariidae</taxon>
        <taxon>Pomacea</taxon>
    </lineage>
</organism>
<dbReference type="FunFam" id="2.40.50.700:FF:000001">
    <property type="entry name" value="Exosome complex exonuclease exoribonuclease (Rrp44)"/>
    <property type="match status" value="1"/>
</dbReference>
<evidence type="ECO:0000256" key="7">
    <source>
        <dbReference type="ARBA" id="ARBA00022490"/>
    </source>
</evidence>
<evidence type="ECO:0000256" key="10">
    <source>
        <dbReference type="ARBA" id="ARBA00022722"/>
    </source>
</evidence>
<dbReference type="InterPro" id="IPR029060">
    <property type="entry name" value="PIN-like_dom_sf"/>
</dbReference>
<evidence type="ECO:0000256" key="19">
    <source>
        <dbReference type="ARBA" id="ARBA00023242"/>
    </source>
</evidence>
<dbReference type="GO" id="GO:0016075">
    <property type="term" value="P:rRNA catabolic process"/>
    <property type="evidence" value="ECO:0007669"/>
    <property type="project" value="TreeGrafter"/>
</dbReference>
<evidence type="ECO:0000313" key="28">
    <source>
        <dbReference type="EMBL" id="PVD20715.1"/>
    </source>
</evidence>
<evidence type="ECO:0000256" key="1">
    <source>
        <dbReference type="ARBA" id="ARBA00001936"/>
    </source>
</evidence>
<dbReference type="InterPro" id="IPR012340">
    <property type="entry name" value="NA-bd_OB-fold"/>
</dbReference>
<feature type="domain" description="PIN" evidence="26">
    <location>
        <begin position="63"/>
        <end position="175"/>
    </location>
</feature>
<dbReference type="InterPro" id="IPR002716">
    <property type="entry name" value="PIN_dom"/>
</dbReference>
<evidence type="ECO:0000256" key="13">
    <source>
        <dbReference type="ARBA" id="ARBA00022835"/>
    </source>
</evidence>
<keyword evidence="16" id="KW-0694">RNA-binding</keyword>
<keyword evidence="8" id="KW-0698">rRNA processing</keyword>
<dbReference type="GO" id="GO:0006364">
    <property type="term" value="P:rRNA processing"/>
    <property type="evidence" value="ECO:0007669"/>
    <property type="project" value="UniProtKB-KW"/>
</dbReference>
<dbReference type="SUPFAM" id="SSF50249">
    <property type="entry name" value="Nucleic acid-binding proteins"/>
    <property type="match status" value="3"/>
</dbReference>
<evidence type="ECO:0000256" key="5">
    <source>
        <dbReference type="ARBA" id="ARBA00004642"/>
    </source>
</evidence>
<dbReference type="FunFam" id="2.40.50.140:FF:000125">
    <property type="entry name" value="exosome complex exonuclease RRP44 isoform X1"/>
    <property type="match status" value="1"/>
</dbReference>
<evidence type="ECO:0000256" key="3">
    <source>
        <dbReference type="ARBA" id="ARBA00004496"/>
    </source>
</evidence>
<evidence type="ECO:0000256" key="6">
    <source>
        <dbReference type="ARBA" id="ARBA00005785"/>
    </source>
</evidence>
<evidence type="ECO:0000256" key="24">
    <source>
        <dbReference type="RuleBase" id="RU003901"/>
    </source>
</evidence>
<dbReference type="GO" id="GO:0000177">
    <property type="term" value="C:cytoplasmic exosome (RNase complex)"/>
    <property type="evidence" value="ECO:0007669"/>
    <property type="project" value="TreeGrafter"/>
</dbReference>
<name>A0A2T7NHT3_POMCA</name>
<evidence type="ECO:0000256" key="12">
    <source>
        <dbReference type="ARBA" id="ARBA00022801"/>
    </source>
</evidence>
<evidence type="ECO:0000259" key="27">
    <source>
        <dbReference type="SMART" id="SM00955"/>
    </source>
</evidence>
<dbReference type="AlphaFoldDB" id="A0A2T7NHT3"/>
<keyword evidence="14" id="KW-0269">Exonuclease</keyword>
<accession>A0A2T7NHT3</accession>
<evidence type="ECO:0000256" key="14">
    <source>
        <dbReference type="ARBA" id="ARBA00022839"/>
    </source>
</evidence>
<dbReference type="InterPro" id="IPR001900">
    <property type="entry name" value="RNase_II/R"/>
</dbReference>
<gene>
    <name evidence="28" type="ORF">C0Q70_18874</name>
</gene>
<keyword evidence="10" id="KW-0540">Nuclease</keyword>
<evidence type="ECO:0000256" key="20">
    <source>
        <dbReference type="ARBA" id="ARBA00065106"/>
    </source>
</evidence>
<dbReference type="Gene3D" id="2.40.50.140">
    <property type="entry name" value="Nucleic acid-binding proteins"/>
    <property type="match status" value="1"/>
</dbReference>
<evidence type="ECO:0000256" key="25">
    <source>
        <dbReference type="SAM" id="MobiDB-lite"/>
    </source>
</evidence>
<keyword evidence="18" id="KW-0464">Manganese</keyword>
<reference evidence="28 29" key="1">
    <citation type="submission" date="2018-04" db="EMBL/GenBank/DDBJ databases">
        <title>The genome of golden apple snail Pomacea canaliculata provides insight into stress tolerance and invasive adaptation.</title>
        <authorList>
            <person name="Liu C."/>
            <person name="Liu B."/>
            <person name="Ren Y."/>
            <person name="Zhang Y."/>
            <person name="Wang H."/>
            <person name="Li S."/>
            <person name="Jiang F."/>
            <person name="Yin L."/>
            <person name="Zhang G."/>
            <person name="Qian W."/>
            <person name="Fan W."/>
        </authorList>
    </citation>
    <scope>NUCLEOTIDE SEQUENCE [LARGE SCALE GENOMIC DNA]</scope>
    <source>
        <strain evidence="28">SZHN2017</strain>
        <tissue evidence="28">Muscle</tissue>
    </source>
</reference>
<keyword evidence="19" id="KW-0539">Nucleus</keyword>
<sequence length="909" mass="103582">MLTSKIFVKKTKRGGVMKVVREHYLRDDITCGSKLCCICEHTTSKQPLEESPFSRSSLCPRAHYLLPDTNVVLHQIDVIEDPVVTNVIILQTVLDEVRHRSIPAYKRLKDMLANPDKHFYTFCNEFNKNTYIEREPGESVNNRNDRAIRQAANWYSQHIKSVNIVLITDDNENRSKATKMGLEAYTVHEYIKSLKDAGSLLDRLANPLSRITIQGGKVLFPEHLPLSEIQRGIRSGKYLQGTFFASRENYLEANISVENRDSMVFIQGMINLNRSVDGDIVAIEMLPEEKWSCPSSLVLVDREEQQTEEDDIDDSEREVKNLVPKELRQPTGRVIGIIKRNWRQYCGVLQPSLLKESTRHLFVPAEKKIAKIRIETRQAEGLSNKRIIVAIDSWPRTSRYPLGHFVRELGMDLQKRIDLRHLDICSVDPPGCTDIDDALHCRRLENGNFEVGVHIADVSHFIRPNTALDKEAASRGTTVYLCDQRIDMVPELLSSNLCSLRSNVERFAFSVIWEMSENAKILNTKYMKSIIFSRASLTYAEAQMMIDDTSRQDTVTVSLRHLNRLAKILKKQRIQNGALCLASTEVRFYVDSETHDPIDVQVKELRETNSMVEEFMLLANISVAEKIKSEFPNSSCLRRHPAPPPSNFEPLIKAAASKNLKLDASSGKALSDSLDKAIFPENPFFNTMLRIMTTRCMMQAVYFCSGMLPEEEYQHYGLATPIYTHFTSPIRRYSDIIVHRLLAVCIGADASYPELLDKHRTQVLCNNLNYRHKMAQYAGRASVNLHTQLFFKTRVQDENGYVLFVKKNALQVLIPKYGLEGTLFLNTPDKGVGSIFKYNEEENTQSAGEVVFRVFDPLTVQLSIDRSNVQHLKLSVRLVHPYIPGFSVPPAREGQTTEGTEPPSKKKKV</sequence>
<dbReference type="InterPro" id="IPR041505">
    <property type="entry name" value="Dis3_CSD2"/>
</dbReference>
<dbReference type="GO" id="GO:0003723">
    <property type="term" value="F:RNA binding"/>
    <property type="evidence" value="ECO:0007669"/>
    <property type="project" value="UniProtKB-KW"/>
</dbReference>
<comment type="subcellular location">
    <subcellularLocation>
        <location evidence="3">Cytoplasm</location>
    </subcellularLocation>
    <subcellularLocation>
        <location evidence="4">Nucleus</location>
        <location evidence="4">Nucleolus</location>
    </subcellularLocation>
    <subcellularLocation>
        <location evidence="5">Nucleus</location>
        <location evidence="5">Nucleoplasm</location>
    </subcellularLocation>
</comment>
<dbReference type="SUPFAM" id="SSF88723">
    <property type="entry name" value="PIN domain-like"/>
    <property type="match status" value="1"/>
</dbReference>
<comment type="cofactor">
    <cofactor evidence="2">
        <name>Mg(2+)</name>
        <dbReference type="ChEBI" id="CHEBI:18420"/>
    </cofactor>
</comment>